<dbReference type="InterPro" id="IPR045990">
    <property type="entry name" value="DUF5946"/>
</dbReference>
<sequence>MILNEQYHELAFYTLSLGDKQFIHQHLVDAYSAQMATNTTKPITILFALAGLYLMVEKDYTGKQVQLAHIQMAKRYSTPINIALPKERGSLTISDVLAIAPGKDRDAMIVQWCVSVWAAYKQVHPIIIETTHQSLGRVL</sequence>
<accession>A0ABV8PYU3</accession>
<comment type="caution">
    <text evidence="1">The sequence shown here is derived from an EMBL/GenBank/DDBJ whole genome shotgun (WGS) entry which is preliminary data.</text>
</comment>
<dbReference type="Proteomes" id="UP001595906">
    <property type="component" value="Unassembled WGS sequence"/>
</dbReference>
<dbReference type="EMBL" id="JBHSDC010000024">
    <property type="protein sequence ID" value="MFC4232714.1"/>
    <property type="molecule type" value="Genomic_DNA"/>
</dbReference>
<evidence type="ECO:0000313" key="1">
    <source>
        <dbReference type="EMBL" id="MFC4232714.1"/>
    </source>
</evidence>
<keyword evidence="2" id="KW-1185">Reference proteome</keyword>
<evidence type="ECO:0000313" key="2">
    <source>
        <dbReference type="Proteomes" id="UP001595906"/>
    </source>
</evidence>
<dbReference type="RefSeq" id="WP_379014679.1">
    <property type="nucleotide sequence ID" value="NZ_JBHSDC010000024.1"/>
</dbReference>
<name>A0ABV8PYU3_9BACT</name>
<proteinExistence type="predicted"/>
<dbReference type="Pfam" id="PF19371">
    <property type="entry name" value="DUF5946"/>
    <property type="match status" value="1"/>
</dbReference>
<protein>
    <submittedName>
        <fullName evidence="1">DUF5946 family protein</fullName>
    </submittedName>
</protein>
<gene>
    <name evidence="1" type="ORF">ACFOW1_12495</name>
</gene>
<organism evidence="1 2">
    <name type="scientific">Parasediminibacterium paludis</name>
    <dbReference type="NCBI Taxonomy" id="908966"/>
    <lineage>
        <taxon>Bacteria</taxon>
        <taxon>Pseudomonadati</taxon>
        <taxon>Bacteroidota</taxon>
        <taxon>Chitinophagia</taxon>
        <taxon>Chitinophagales</taxon>
        <taxon>Chitinophagaceae</taxon>
        <taxon>Parasediminibacterium</taxon>
    </lineage>
</organism>
<reference evidence="2" key="1">
    <citation type="journal article" date="2019" name="Int. J. Syst. Evol. Microbiol.">
        <title>The Global Catalogue of Microorganisms (GCM) 10K type strain sequencing project: providing services to taxonomists for standard genome sequencing and annotation.</title>
        <authorList>
            <consortium name="The Broad Institute Genomics Platform"/>
            <consortium name="The Broad Institute Genome Sequencing Center for Infectious Disease"/>
            <person name="Wu L."/>
            <person name="Ma J."/>
        </authorList>
    </citation>
    <scope>NUCLEOTIDE SEQUENCE [LARGE SCALE GENOMIC DNA]</scope>
    <source>
        <strain evidence="2">CECT 8010</strain>
    </source>
</reference>